<reference evidence="2" key="1">
    <citation type="journal article" date="2020" name="Stud. Mycol.">
        <title>101 Dothideomycetes genomes: a test case for predicting lifestyles and emergence of pathogens.</title>
        <authorList>
            <person name="Haridas S."/>
            <person name="Albert R."/>
            <person name="Binder M."/>
            <person name="Bloem J."/>
            <person name="Labutti K."/>
            <person name="Salamov A."/>
            <person name="Andreopoulos B."/>
            <person name="Baker S."/>
            <person name="Barry K."/>
            <person name="Bills G."/>
            <person name="Bluhm B."/>
            <person name="Cannon C."/>
            <person name="Castanera R."/>
            <person name="Culley D."/>
            <person name="Daum C."/>
            <person name="Ezra D."/>
            <person name="Gonzalez J."/>
            <person name="Henrissat B."/>
            <person name="Kuo A."/>
            <person name="Liang C."/>
            <person name="Lipzen A."/>
            <person name="Lutzoni F."/>
            <person name="Magnuson J."/>
            <person name="Mondo S."/>
            <person name="Nolan M."/>
            <person name="Ohm R."/>
            <person name="Pangilinan J."/>
            <person name="Park H.-J."/>
            <person name="Ramirez L."/>
            <person name="Alfaro M."/>
            <person name="Sun H."/>
            <person name="Tritt A."/>
            <person name="Yoshinaga Y."/>
            <person name="Zwiers L.-H."/>
            <person name="Turgeon B."/>
            <person name="Goodwin S."/>
            <person name="Spatafora J."/>
            <person name="Crous P."/>
            <person name="Grigoriev I."/>
        </authorList>
    </citation>
    <scope>NUCLEOTIDE SEQUENCE</scope>
    <source>
        <strain evidence="2">CBS 107.79</strain>
    </source>
</reference>
<evidence type="ECO:0000313" key="2">
    <source>
        <dbReference type="EMBL" id="KAF1978257.1"/>
    </source>
</evidence>
<name>A0A6A5VYL7_9PLEO</name>
<keyword evidence="3" id="KW-1185">Reference proteome</keyword>
<evidence type="ECO:0000256" key="1">
    <source>
        <dbReference type="SAM" id="MobiDB-lite"/>
    </source>
</evidence>
<dbReference type="EMBL" id="ML976661">
    <property type="protein sequence ID" value="KAF1978257.1"/>
    <property type="molecule type" value="Genomic_DNA"/>
</dbReference>
<dbReference type="AlphaFoldDB" id="A0A6A5VYL7"/>
<gene>
    <name evidence="2" type="ORF">BU23DRAFT_254194</name>
</gene>
<feature type="compositionally biased region" description="Basic residues" evidence="1">
    <location>
        <begin position="113"/>
        <end position="125"/>
    </location>
</feature>
<feature type="region of interest" description="Disordered" evidence="1">
    <location>
        <begin position="111"/>
        <end position="146"/>
    </location>
</feature>
<evidence type="ECO:0000313" key="3">
    <source>
        <dbReference type="Proteomes" id="UP000800036"/>
    </source>
</evidence>
<protein>
    <submittedName>
        <fullName evidence="2">Uncharacterized protein</fullName>
    </submittedName>
</protein>
<accession>A0A6A5VYL7</accession>
<proteinExistence type="predicted"/>
<dbReference type="Proteomes" id="UP000800036">
    <property type="component" value="Unassembled WGS sequence"/>
</dbReference>
<sequence length="209" mass="23321">MARVSASNPRITDQPCKHQTARCKVGVRHCIAYPRVSHSSNPILTRTVLPDLVPTRLGTVNVVDLGPIAVCVVCTGSEWATRRNTRNFDHSSDENVGYGCLSLVFSRPATRAKPGHNKRNKHNFRPGHIPRLPDRTTKRDRHHTRPSQLYSTTARYIIVLSYPNCCRVCTFPRRLGPTAIAYCCPHPPISTRPPSACRLSPLYALTTTC</sequence>
<organism evidence="2 3">
    <name type="scientific">Bimuria novae-zelandiae CBS 107.79</name>
    <dbReference type="NCBI Taxonomy" id="1447943"/>
    <lineage>
        <taxon>Eukaryota</taxon>
        <taxon>Fungi</taxon>
        <taxon>Dikarya</taxon>
        <taxon>Ascomycota</taxon>
        <taxon>Pezizomycotina</taxon>
        <taxon>Dothideomycetes</taxon>
        <taxon>Pleosporomycetidae</taxon>
        <taxon>Pleosporales</taxon>
        <taxon>Massarineae</taxon>
        <taxon>Didymosphaeriaceae</taxon>
        <taxon>Bimuria</taxon>
    </lineage>
</organism>